<keyword evidence="2" id="KW-0238">DNA-binding</keyword>
<dbReference type="InterPro" id="IPR010982">
    <property type="entry name" value="Lambda_DNA-bd_dom_sf"/>
</dbReference>
<evidence type="ECO:0000256" key="2">
    <source>
        <dbReference type="ARBA" id="ARBA00023125"/>
    </source>
</evidence>
<evidence type="ECO:0000313" key="5">
    <source>
        <dbReference type="EMBL" id="GIG45509.1"/>
    </source>
</evidence>
<evidence type="ECO:0000259" key="4">
    <source>
        <dbReference type="PROSITE" id="PS50932"/>
    </source>
</evidence>
<accession>A0A919PK98</accession>
<keyword evidence="3" id="KW-0804">Transcription</keyword>
<dbReference type="Proteomes" id="UP000660611">
    <property type="component" value="Unassembled WGS sequence"/>
</dbReference>
<dbReference type="GO" id="GO:0000976">
    <property type="term" value="F:transcription cis-regulatory region binding"/>
    <property type="evidence" value="ECO:0007669"/>
    <property type="project" value="TreeGrafter"/>
</dbReference>
<dbReference type="InterPro" id="IPR000843">
    <property type="entry name" value="HTH_LacI"/>
</dbReference>
<dbReference type="InterPro" id="IPR046335">
    <property type="entry name" value="LacI/GalR-like_sensor"/>
</dbReference>
<evidence type="ECO:0000256" key="1">
    <source>
        <dbReference type="ARBA" id="ARBA00023015"/>
    </source>
</evidence>
<gene>
    <name evidence="5" type="ORF">Dsi01nite_035500</name>
</gene>
<dbReference type="SUPFAM" id="SSF53822">
    <property type="entry name" value="Periplasmic binding protein-like I"/>
    <property type="match status" value="1"/>
</dbReference>
<dbReference type="PANTHER" id="PTHR30146:SF153">
    <property type="entry name" value="LACTOSE OPERON REPRESSOR"/>
    <property type="match status" value="1"/>
</dbReference>
<keyword evidence="6" id="KW-1185">Reference proteome</keyword>
<dbReference type="Pfam" id="PF00356">
    <property type="entry name" value="LacI"/>
    <property type="match status" value="1"/>
</dbReference>
<dbReference type="SUPFAM" id="SSF47413">
    <property type="entry name" value="lambda repressor-like DNA-binding domains"/>
    <property type="match status" value="1"/>
</dbReference>
<dbReference type="EMBL" id="BONQ01000053">
    <property type="protein sequence ID" value="GIG45509.1"/>
    <property type="molecule type" value="Genomic_DNA"/>
</dbReference>
<comment type="caution">
    <text evidence="5">The sequence shown here is derived from an EMBL/GenBank/DDBJ whole genome shotgun (WGS) entry which is preliminary data.</text>
</comment>
<dbReference type="CDD" id="cd01392">
    <property type="entry name" value="HTH_LacI"/>
    <property type="match status" value="1"/>
</dbReference>
<organism evidence="5 6">
    <name type="scientific">Dactylosporangium siamense</name>
    <dbReference type="NCBI Taxonomy" id="685454"/>
    <lineage>
        <taxon>Bacteria</taxon>
        <taxon>Bacillati</taxon>
        <taxon>Actinomycetota</taxon>
        <taxon>Actinomycetes</taxon>
        <taxon>Micromonosporales</taxon>
        <taxon>Micromonosporaceae</taxon>
        <taxon>Dactylosporangium</taxon>
    </lineage>
</organism>
<dbReference type="PANTHER" id="PTHR30146">
    <property type="entry name" value="LACI-RELATED TRANSCRIPTIONAL REPRESSOR"/>
    <property type="match status" value="1"/>
</dbReference>
<dbReference type="Gene3D" id="3.40.50.2300">
    <property type="match status" value="2"/>
</dbReference>
<protein>
    <submittedName>
        <fullName evidence="5">Transcriptional regulator</fullName>
    </submittedName>
</protein>
<feature type="domain" description="HTH lacI-type" evidence="4">
    <location>
        <begin position="9"/>
        <end position="64"/>
    </location>
</feature>
<proteinExistence type="predicted"/>
<dbReference type="Gene3D" id="1.10.260.40">
    <property type="entry name" value="lambda repressor-like DNA-binding domains"/>
    <property type="match status" value="1"/>
</dbReference>
<evidence type="ECO:0000313" key="6">
    <source>
        <dbReference type="Proteomes" id="UP000660611"/>
    </source>
</evidence>
<sequence length="346" mass="36615">MKQMASRGVTVREVAAETGLSIATVSRVLNGYAHVAPQTRELVRAAMERLGPHAPRPRAGGARADPAQPRAVFVRCPYQLTDYFGLIVSSIAETLQRHGRHAVLDAGQFAQQEDVLPGLAERPGVGGAILILPPEPSGQLEQLNATGFPFVVVDPRTRPPRDIPAVSAAHFAGARAVTEHLLRLGHRRIGVLAGPGNWLAGKARLAGHASALADVGRLVDHELVRAAEPTAQFGHHAAGELLELPDPPTAIVGFNDKVATGVLTAAANRGLRVPADLSVTGFDDIDLAQATTPPLTTVRQPLEEMGRMAVSLIIRLLDRHQLEGLHVELSTELVIRGTTAPVKGSG</sequence>
<name>A0A919PK98_9ACTN</name>
<reference evidence="5" key="1">
    <citation type="submission" date="2021-01" db="EMBL/GenBank/DDBJ databases">
        <title>Whole genome shotgun sequence of Dactylosporangium siamense NBRC 106093.</title>
        <authorList>
            <person name="Komaki H."/>
            <person name="Tamura T."/>
        </authorList>
    </citation>
    <scope>NUCLEOTIDE SEQUENCE</scope>
    <source>
        <strain evidence="5">NBRC 106093</strain>
    </source>
</reference>
<dbReference type="SMART" id="SM00354">
    <property type="entry name" value="HTH_LACI"/>
    <property type="match status" value="1"/>
</dbReference>
<evidence type="ECO:0000256" key="3">
    <source>
        <dbReference type="ARBA" id="ARBA00023163"/>
    </source>
</evidence>
<dbReference type="InterPro" id="IPR028082">
    <property type="entry name" value="Peripla_BP_I"/>
</dbReference>
<dbReference type="PROSITE" id="PS50932">
    <property type="entry name" value="HTH_LACI_2"/>
    <property type="match status" value="1"/>
</dbReference>
<dbReference type="AlphaFoldDB" id="A0A919PK98"/>
<keyword evidence="1" id="KW-0805">Transcription regulation</keyword>
<dbReference type="Pfam" id="PF13377">
    <property type="entry name" value="Peripla_BP_3"/>
    <property type="match status" value="1"/>
</dbReference>
<dbReference type="GO" id="GO:0003700">
    <property type="term" value="F:DNA-binding transcription factor activity"/>
    <property type="evidence" value="ECO:0007669"/>
    <property type="project" value="TreeGrafter"/>
</dbReference>
<dbReference type="RefSeq" id="WP_203847314.1">
    <property type="nucleotide sequence ID" value="NZ_BONQ01000053.1"/>
</dbReference>